<evidence type="ECO:0000256" key="1">
    <source>
        <dbReference type="SAM" id="MobiDB-lite"/>
    </source>
</evidence>
<feature type="region of interest" description="Disordered" evidence="1">
    <location>
        <begin position="48"/>
        <end position="73"/>
    </location>
</feature>
<proteinExistence type="predicted"/>
<name>A0AAV2CBT6_9ROSI</name>
<sequence length="97" mass="10306">MRGASATSFRRRHRPRRISFPVVESTAFINPAVIEVTTSPTNAEVATAAAPPATPSSPSSIAGEKFAGKTDPPTLKKQDLLVAEISSGGYRFDAIDY</sequence>
<keyword evidence="3" id="KW-1185">Reference proteome</keyword>
<organism evidence="2 3">
    <name type="scientific">Linum trigynum</name>
    <dbReference type="NCBI Taxonomy" id="586398"/>
    <lineage>
        <taxon>Eukaryota</taxon>
        <taxon>Viridiplantae</taxon>
        <taxon>Streptophyta</taxon>
        <taxon>Embryophyta</taxon>
        <taxon>Tracheophyta</taxon>
        <taxon>Spermatophyta</taxon>
        <taxon>Magnoliopsida</taxon>
        <taxon>eudicotyledons</taxon>
        <taxon>Gunneridae</taxon>
        <taxon>Pentapetalae</taxon>
        <taxon>rosids</taxon>
        <taxon>fabids</taxon>
        <taxon>Malpighiales</taxon>
        <taxon>Linaceae</taxon>
        <taxon>Linum</taxon>
    </lineage>
</organism>
<protein>
    <submittedName>
        <fullName evidence="2">Uncharacterized protein</fullName>
    </submittedName>
</protein>
<dbReference type="EMBL" id="OZ034813">
    <property type="protein sequence ID" value="CAL1353492.1"/>
    <property type="molecule type" value="Genomic_DNA"/>
</dbReference>
<reference evidence="2 3" key="1">
    <citation type="submission" date="2024-04" db="EMBL/GenBank/DDBJ databases">
        <authorList>
            <person name="Fracassetti M."/>
        </authorList>
    </citation>
    <scope>NUCLEOTIDE SEQUENCE [LARGE SCALE GENOMIC DNA]</scope>
</reference>
<dbReference type="AlphaFoldDB" id="A0AAV2CBT6"/>
<evidence type="ECO:0000313" key="3">
    <source>
        <dbReference type="Proteomes" id="UP001497516"/>
    </source>
</evidence>
<gene>
    <name evidence="2" type="ORF">LTRI10_LOCUS1392</name>
</gene>
<feature type="compositionally biased region" description="Low complexity" evidence="1">
    <location>
        <begin position="48"/>
        <end position="62"/>
    </location>
</feature>
<evidence type="ECO:0000313" key="2">
    <source>
        <dbReference type="EMBL" id="CAL1353492.1"/>
    </source>
</evidence>
<accession>A0AAV2CBT6</accession>
<dbReference type="Proteomes" id="UP001497516">
    <property type="component" value="Chromosome 1"/>
</dbReference>